<reference evidence="1" key="1">
    <citation type="submission" date="2021-02" db="EMBL/GenBank/DDBJ databases">
        <authorList>
            <person name="Nowell W R."/>
        </authorList>
    </citation>
    <scope>NUCLEOTIDE SEQUENCE</scope>
</reference>
<name>A0A8S3BRI2_9BILA</name>
<dbReference type="EMBL" id="CAJOBH010226435">
    <property type="protein sequence ID" value="CAF5052680.1"/>
    <property type="molecule type" value="Genomic_DNA"/>
</dbReference>
<organism evidence="1 3">
    <name type="scientific">Rotaria magnacalcarata</name>
    <dbReference type="NCBI Taxonomy" id="392030"/>
    <lineage>
        <taxon>Eukaryota</taxon>
        <taxon>Metazoa</taxon>
        <taxon>Spiralia</taxon>
        <taxon>Gnathifera</taxon>
        <taxon>Rotifera</taxon>
        <taxon>Eurotatoria</taxon>
        <taxon>Bdelloidea</taxon>
        <taxon>Philodinida</taxon>
        <taxon>Philodinidae</taxon>
        <taxon>Rotaria</taxon>
    </lineage>
</organism>
<dbReference type="AlphaFoldDB" id="A0A8S3BRI2"/>
<dbReference type="EMBL" id="CAJOBI010159523">
    <property type="protein sequence ID" value="CAF4845363.1"/>
    <property type="molecule type" value="Genomic_DNA"/>
</dbReference>
<evidence type="ECO:0000313" key="2">
    <source>
        <dbReference type="EMBL" id="CAF5052680.1"/>
    </source>
</evidence>
<evidence type="ECO:0000313" key="3">
    <source>
        <dbReference type="Proteomes" id="UP000676336"/>
    </source>
</evidence>
<dbReference type="Proteomes" id="UP000681967">
    <property type="component" value="Unassembled WGS sequence"/>
</dbReference>
<evidence type="ECO:0000313" key="1">
    <source>
        <dbReference type="EMBL" id="CAF4845363.1"/>
    </source>
</evidence>
<sequence>MDTDSNEKINCCVDGCPSNLNNNSLCLTLTIEFACESCTKKFCFTHFVDHMTKGEEDPKSNKISCNSTSNHLCSTGLAVISDKEALVLQPVATSTPINLIELNSSLKGDIVEDENHLIANNVIEVMDSNMSNQADIESSVRSSKKQKSSFKDYYREKQQEAASTALKQPSLANGLFNLIFMSSI</sequence>
<protein>
    <submittedName>
        <fullName evidence="1">Uncharacterized protein</fullName>
    </submittedName>
</protein>
<proteinExistence type="predicted"/>
<accession>A0A8S3BRI2</accession>
<dbReference type="Proteomes" id="UP000676336">
    <property type="component" value="Unassembled WGS sequence"/>
</dbReference>
<comment type="caution">
    <text evidence="1">The sequence shown here is derived from an EMBL/GenBank/DDBJ whole genome shotgun (WGS) entry which is preliminary data.</text>
</comment>
<gene>
    <name evidence="2" type="ORF">BYL167_LOCUS58272</name>
    <name evidence="1" type="ORF">SMN809_LOCUS49134</name>
</gene>